<dbReference type="Gene3D" id="3.40.50.720">
    <property type="entry name" value="NAD(P)-binding Rossmann-like Domain"/>
    <property type="match status" value="1"/>
</dbReference>
<organism evidence="3">
    <name type="scientific">marine metagenome</name>
    <dbReference type="NCBI Taxonomy" id="408172"/>
    <lineage>
        <taxon>unclassified sequences</taxon>
        <taxon>metagenomes</taxon>
        <taxon>ecological metagenomes</taxon>
    </lineage>
</organism>
<dbReference type="InterPro" id="IPR036291">
    <property type="entry name" value="NAD(P)-bd_dom_sf"/>
</dbReference>
<feature type="non-terminal residue" evidence="3">
    <location>
        <position position="1"/>
    </location>
</feature>
<dbReference type="SUPFAM" id="SSF51735">
    <property type="entry name" value="NAD(P)-binding Rossmann-fold domains"/>
    <property type="match status" value="1"/>
</dbReference>
<dbReference type="InterPro" id="IPR013149">
    <property type="entry name" value="ADH-like_C"/>
</dbReference>
<dbReference type="SUPFAM" id="SSF50129">
    <property type="entry name" value="GroES-like"/>
    <property type="match status" value="1"/>
</dbReference>
<dbReference type="InterPro" id="IPR011032">
    <property type="entry name" value="GroES-like_sf"/>
</dbReference>
<accession>A0A383E5Z1</accession>
<keyword evidence="1" id="KW-0560">Oxidoreductase</keyword>
<dbReference type="InterPro" id="IPR050129">
    <property type="entry name" value="Zn_alcohol_dh"/>
</dbReference>
<feature type="domain" description="Alcohol dehydrogenase-like C-terminal" evidence="2">
    <location>
        <begin position="7"/>
        <end position="123"/>
    </location>
</feature>
<gene>
    <name evidence="3" type="ORF">METZ01_LOCUS505080</name>
</gene>
<sequence length="164" mass="17540">SMVSAYPVIAVDLVAAKLDMAKRFGATHVFNSTKDSDLAAGIRKIVGREGADVAVDTTGNTRVIEDAYNLTSPEGKTILVGVPKVGDHISIYSLPLHFKKVLTGSHGGSAEPHVDIPRYLRLMQAGRLDLAGLVTHEFKLEQINEALAVVRSGEAGRVLVAMHE</sequence>
<reference evidence="3" key="1">
    <citation type="submission" date="2018-05" db="EMBL/GenBank/DDBJ databases">
        <authorList>
            <person name="Lanie J.A."/>
            <person name="Ng W.-L."/>
            <person name="Kazmierczak K.M."/>
            <person name="Andrzejewski T.M."/>
            <person name="Davidsen T.M."/>
            <person name="Wayne K.J."/>
            <person name="Tettelin H."/>
            <person name="Glass J.I."/>
            <person name="Rusch D."/>
            <person name="Podicherti R."/>
            <person name="Tsui H.-C.T."/>
            <person name="Winkler M.E."/>
        </authorList>
    </citation>
    <scope>NUCLEOTIDE SEQUENCE</scope>
</reference>
<name>A0A383E5Z1_9ZZZZ</name>
<dbReference type="PANTHER" id="PTHR43401">
    <property type="entry name" value="L-THREONINE 3-DEHYDROGENASE"/>
    <property type="match status" value="1"/>
</dbReference>
<dbReference type="GO" id="GO:0016491">
    <property type="term" value="F:oxidoreductase activity"/>
    <property type="evidence" value="ECO:0007669"/>
    <property type="project" value="UniProtKB-KW"/>
</dbReference>
<evidence type="ECO:0000313" key="3">
    <source>
        <dbReference type="EMBL" id="SVE52226.1"/>
    </source>
</evidence>
<evidence type="ECO:0000259" key="2">
    <source>
        <dbReference type="Pfam" id="PF00107"/>
    </source>
</evidence>
<dbReference type="EMBL" id="UINC01223154">
    <property type="protein sequence ID" value="SVE52226.1"/>
    <property type="molecule type" value="Genomic_DNA"/>
</dbReference>
<proteinExistence type="predicted"/>
<dbReference type="Gene3D" id="3.90.180.10">
    <property type="entry name" value="Medium-chain alcohol dehydrogenases, catalytic domain"/>
    <property type="match status" value="1"/>
</dbReference>
<evidence type="ECO:0000256" key="1">
    <source>
        <dbReference type="ARBA" id="ARBA00023002"/>
    </source>
</evidence>
<protein>
    <recommendedName>
        <fullName evidence="2">Alcohol dehydrogenase-like C-terminal domain-containing protein</fullName>
    </recommendedName>
</protein>
<dbReference type="Pfam" id="PF00107">
    <property type="entry name" value="ADH_zinc_N"/>
    <property type="match status" value="1"/>
</dbReference>
<dbReference type="AlphaFoldDB" id="A0A383E5Z1"/>
<dbReference type="PANTHER" id="PTHR43401:SF2">
    <property type="entry name" value="L-THREONINE 3-DEHYDROGENASE"/>
    <property type="match status" value="1"/>
</dbReference>